<organism evidence="1 2">
    <name type="scientific">Prochlorococcus marinus (strain MIT 9303)</name>
    <dbReference type="NCBI Taxonomy" id="59922"/>
    <lineage>
        <taxon>Bacteria</taxon>
        <taxon>Bacillati</taxon>
        <taxon>Cyanobacteriota</taxon>
        <taxon>Cyanophyceae</taxon>
        <taxon>Synechococcales</taxon>
        <taxon>Prochlorococcaceae</taxon>
        <taxon>Prochlorococcus</taxon>
    </lineage>
</organism>
<sequence>MSLDFDLLLEQWINWPFHFYPSHPYKPINKNRQVNVKKMNLSWSMHFSAIK</sequence>
<dbReference type="HOGENOM" id="CLU_3102508_0_0_3"/>
<dbReference type="Proteomes" id="UP000002274">
    <property type="component" value="Chromosome"/>
</dbReference>
<protein>
    <submittedName>
        <fullName evidence="1">Uncharacterized protein</fullName>
    </submittedName>
</protein>
<evidence type="ECO:0000313" key="1">
    <source>
        <dbReference type="EMBL" id="ABM77997.1"/>
    </source>
</evidence>
<accession>A2C937</accession>
<dbReference type="EMBL" id="CP000554">
    <property type="protein sequence ID" value="ABM77997.1"/>
    <property type="molecule type" value="Genomic_DNA"/>
</dbReference>
<gene>
    <name evidence="1" type="ordered locus">P9303_12491</name>
</gene>
<reference evidence="1 2" key="1">
    <citation type="journal article" date="2007" name="PLoS Genet.">
        <title>Patterns and implications of gene gain and loss in the evolution of Prochlorococcus.</title>
        <authorList>
            <person name="Kettler G.C."/>
            <person name="Martiny A.C."/>
            <person name="Huang K."/>
            <person name="Zucker J."/>
            <person name="Coleman M.L."/>
            <person name="Rodrigue S."/>
            <person name="Chen F."/>
            <person name="Lapidus A."/>
            <person name="Ferriera S."/>
            <person name="Johnson J."/>
            <person name="Steglich C."/>
            <person name="Church G.M."/>
            <person name="Richardson P."/>
            <person name="Chisholm S.W."/>
        </authorList>
    </citation>
    <scope>NUCLEOTIDE SEQUENCE [LARGE SCALE GENOMIC DNA]</scope>
    <source>
        <strain evidence="1 2">MIT 9303</strain>
    </source>
</reference>
<name>A2C937_PROM3</name>
<proteinExistence type="predicted"/>
<dbReference type="STRING" id="59922.P9303_12491"/>
<dbReference type="AlphaFoldDB" id="A2C937"/>
<evidence type="ECO:0000313" key="2">
    <source>
        <dbReference type="Proteomes" id="UP000002274"/>
    </source>
</evidence>
<dbReference type="KEGG" id="pmf:P9303_12491"/>